<comment type="caution">
    <text evidence="4">The sequence shown here is derived from an EMBL/GenBank/DDBJ whole genome shotgun (WGS) entry which is preliminary data.</text>
</comment>
<dbReference type="FunFam" id="3.40.50.300:FF:000808">
    <property type="entry name" value="Small GTP-binding protein, putative"/>
    <property type="match status" value="1"/>
</dbReference>
<dbReference type="PROSITE" id="PS51421">
    <property type="entry name" value="RAS"/>
    <property type="match status" value="1"/>
</dbReference>
<evidence type="ECO:0000256" key="2">
    <source>
        <dbReference type="ARBA" id="ARBA00022741"/>
    </source>
</evidence>
<evidence type="ECO:0008006" key="6">
    <source>
        <dbReference type="Google" id="ProtNLM"/>
    </source>
</evidence>
<reference evidence="4" key="1">
    <citation type="submission" date="2023-10" db="EMBL/GenBank/DDBJ databases">
        <title>Genome assembly of Pristionchus species.</title>
        <authorList>
            <person name="Yoshida K."/>
            <person name="Sommer R.J."/>
        </authorList>
    </citation>
    <scope>NUCLEOTIDE SEQUENCE</scope>
    <source>
        <strain evidence="4">RS0144</strain>
    </source>
</reference>
<dbReference type="AlphaFoldDB" id="A0AAV5UC65"/>
<protein>
    <recommendedName>
        <fullName evidence="6">ADP ribosylation factor</fullName>
    </recommendedName>
</protein>
<dbReference type="SMART" id="SM00175">
    <property type="entry name" value="RAB"/>
    <property type="match status" value="1"/>
</dbReference>
<dbReference type="PANTHER" id="PTHR47978">
    <property type="match status" value="1"/>
</dbReference>
<comment type="similarity">
    <text evidence="1">Belongs to the small GTPase superfamily. Rab family.</text>
</comment>
<dbReference type="SMART" id="SM00174">
    <property type="entry name" value="RHO"/>
    <property type="match status" value="1"/>
</dbReference>
<evidence type="ECO:0000313" key="4">
    <source>
        <dbReference type="EMBL" id="GMT04417.1"/>
    </source>
</evidence>
<dbReference type="InterPro" id="IPR001806">
    <property type="entry name" value="Small_GTPase"/>
</dbReference>
<keyword evidence="2" id="KW-0547">Nucleotide-binding</keyword>
<dbReference type="PRINTS" id="PR00449">
    <property type="entry name" value="RASTRNSFRMNG"/>
</dbReference>
<accession>A0AAV5UC65</accession>
<dbReference type="GO" id="GO:0005525">
    <property type="term" value="F:GTP binding"/>
    <property type="evidence" value="ECO:0007669"/>
    <property type="project" value="InterPro"/>
</dbReference>
<dbReference type="Proteomes" id="UP001432027">
    <property type="component" value="Unassembled WGS sequence"/>
</dbReference>
<evidence type="ECO:0000256" key="1">
    <source>
        <dbReference type="ARBA" id="ARBA00006270"/>
    </source>
</evidence>
<dbReference type="InterPro" id="IPR027417">
    <property type="entry name" value="P-loop_NTPase"/>
</dbReference>
<dbReference type="Pfam" id="PF00071">
    <property type="entry name" value="Ras"/>
    <property type="match status" value="1"/>
</dbReference>
<dbReference type="InterPro" id="IPR005225">
    <property type="entry name" value="Small_GTP-bd"/>
</dbReference>
<organism evidence="4 5">
    <name type="scientific">Pristionchus entomophagus</name>
    <dbReference type="NCBI Taxonomy" id="358040"/>
    <lineage>
        <taxon>Eukaryota</taxon>
        <taxon>Metazoa</taxon>
        <taxon>Ecdysozoa</taxon>
        <taxon>Nematoda</taxon>
        <taxon>Chromadorea</taxon>
        <taxon>Rhabditida</taxon>
        <taxon>Rhabditina</taxon>
        <taxon>Diplogasteromorpha</taxon>
        <taxon>Diplogasteroidea</taxon>
        <taxon>Neodiplogasteridae</taxon>
        <taxon>Pristionchus</taxon>
    </lineage>
</organism>
<proteinExistence type="inferred from homology"/>
<sequence length="231" mass="26079">ISMPNQGRKLIQKQGKGRKGEHPSNTRHSNQIFPIASLPMEGDVSVGKSALVHRFIHGEFLEHYNTTIGTAFQTKRVSPRDTGAASEILLEIWDTAGQERFHSVIPMYYRRAQAAVIVYDRHVHSTFEKAKMWMGVLRDQSNIAPNMVAVVGNKVDIDSGMVSEEEGREYAETEGAMFFETSALTGQNVDPLFFKIAQRLAMREIRTPLSEPIRLMDSTRRDLQRCCEGLI</sequence>
<dbReference type="Gene3D" id="3.40.50.300">
    <property type="entry name" value="P-loop containing nucleotide triphosphate hydrolases"/>
    <property type="match status" value="1"/>
</dbReference>
<dbReference type="SMART" id="SM00173">
    <property type="entry name" value="RAS"/>
    <property type="match status" value="1"/>
</dbReference>
<feature type="non-terminal residue" evidence="4">
    <location>
        <position position="1"/>
    </location>
</feature>
<keyword evidence="5" id="KW-1185">Reference proteome</keyword>
<feature type="region of interest" description="Disordered" evidence="3">
    <location>
        <begin position="1"/>
        <end position="29"/>
    </location>
</feature>
<evidence type="ECO:0000313" key="5">
    <source>
        <dbReference type="Proteomes" id="UP001432027"/>
    </source>
</evidence>
<dbReference type="PROSITE" id="PS51420">
    <property type="entry name" value="RHO"/>
    <property type="match status" value="1"/>
</dbReference>
<dbReference type="PROSITE" id="PS51419">
    <property type="entry name" value="RAB"/>
    <property type="match status" value="1"/>
</dbReference>
<gene>
    <name evidence="4" type="ORF">PENTCL1PPCAC_26591</name>
</gene>
<dbReference type="GO" id="GO:0003924">
    <property type="term" value="F:GTPase activity"/>
    <property type="evidence" value="ECO:0007669"/>
    <property type="project" value="InterPro"/>
</dbReference>
<dbReference type="SMART" id="SM00176">
    <property type="entry name" value="RAN"/>
    <property type="match status" value="1"/>
</dbReference>
<dbReference type="SUPFAM" id="SSF52540">
    <property type="entry name" value="P-loop containing nucleoside triphosphate hydrolases"/>
    <property type="match status" value="1"/>
</dbReference>
<name>A0AAV5UC65_9BILA</name>
<dbReference type="EMBL" id="BTSX01000006">
    <property type="protein sequence ID" value="GMT04417.1"/>
    <property type="molecule type" value="Genomic_DNA"/>
</dbReference>
<evidence type="ECO:0000256" key="3">
    <source>
        <dbReference type="SAM" id="MobiDB-lite"/>
    </source>
</evidence>
<dbReference type="NCBIfam" id="TIGR00231">
    <property type="entry name" value="small_GTP"/>
    <property type="match status" value="1"/>
</dbReference>